<dbReference type="PANTHER" id="PTHR11533:SF174">
    <property type="entry name" value="PUROMYCIN-SENSITIVE AMINOPEPTIDASE-RELATED"/>
    <property type="match status" value="1"/>
</dbReference>
<accession>A0A2R5L5K8</accession>
<dbReference type="GO" id="GO:0005615">
    <property type="term" value="C:extracellular space"/>
    <property type="evidence" value="ECO:0007669"/>
    <property type="project" value="TreeGrafter"/>
</dbReference>
<evidence type="ECO:0000256" key="11">
    <source>
        <dbReference type="ARBA" id="ARBA00052895"/>
    </source>
</evidence>
<dbReference type="GO" id="GO:0016285">
    <property type="term" value="F:alanyl aminopeptidase activity"/>
    <property type="evidence" value="ECO:0007669"/>
    <property type="project" value="UniProtKB-EC"/>
</dbReference>
<dbReference type="InterPro" id="IPR014782">
    <property type="entry name" value="Peptidase_M1_dom"/>
</dbReference>
<comment type="cofactor">
    <cofactor evidence="13 15">
        <name>Zn(2+)</name>
        <dbReference type="ChEBI" id="CHEBI:29105"/>
    </cofactor>
    <text evidence="13 15">Binds 1 zinc ion per subunit.</text>
</comment>
<dbReference type="InterPro" id="IPR034016">
    <property type="entry name" value="M1_APN-typ"/>
</dbReference>
<comment type="subcellular location">
    <subcellularLocation>
        <location evidence="2">Cell membrane</location>
        <topology evidence="2">Lipid-anchor</topology>
        <topology evidence="2">GPI-anchor</topology>
    </subcellularLocation>
    <subcellularLocation>
        <location evidence="1">Cytoplasm</location>
    </subcellularLocation>
</comment>
<dbReference type="FunFam" id="1.25.50.20:FF:000002">
    <property type="entry name" value="Aminopeptidase"/>
    <property type="match status" value="1"/>
</dbReference>
<keyword evidence="5" id="KW-0963">Cytoplasm</keyword>
<evidence type="ECO:0000259" key="17">
    <source>
        <dbReference type="Pfam" id="PF11838"/>
    </source>
</evidence>
<evidence type="ECO:0000256" key="6">
    <source>
        <dbReference type="ARBA" id="ARBA00022670"/>
    </source>
</evidence>
<dbReference type="SUPFAM" id="SSF63737">
    <property type="entry name" value="Leukotriene A4 hydrolase N-terminal domain"/>
    <property type="match status" value="1"/>
</dbReference>
<comment type="catalytic activity">
    <reaction evidence="11">
        <text>Release of an N-terminal amino acid, preferentially alanine, from a wide range of peptides, amides and arylamides.</text>
        <dbReference type="EC" id="3.4.11.14"/>
    </reaction>
</comment>
<feature type="domain" description="Aminopeptidase N-like N-terminal" evidence="18">
    <location>
        <begin position="15"/>
        <end position="201"/>
    </location>
</feature>
<dbReference type="FunFam" id="2.60.40.1730:FF:000002">
    <property type="entry name" value="Aminopeptidase"/>
    <property type="match status" value="1"/>
</dbReference>
<keyword evidence="8 15" id="KW-0378">Hydrolase</keyword>
<keyword evidence="10 15" id="KW-0482">Metalloprotease</keyword>
<dbReference type="GO" id="GO:0042277">
    <property type="term" value="F:peptide binding"/>
    <property type="evidence" value="ECO:0007669"/>
    <property type="project" value="TreeGrafter"/>
</dbReference>
<evidence type="ECO:0000256" key="7">
    <source>
        <dbReference type="ARBA" id="ARBA00022723"/>
    </source>
</evidence>
<dbReference type="EMBL" id="GGLE01000614">
    <property type="protein sequence ID" value="MBY04740.1"/>
    <property type="molecule type" value="Transcribed_RNA"/>
</dbReference>
<feature type="binding site" evidence="13">
    <location>
        <position position="308"/>
    </location>
    <ligand>
        <name>Zn(2+)</name>
        <dbReference type="ChEBI" id="CHEBI:29105"/>
        <note>catalytic</note>
    </ligand>
</feature>
<dbReference type="InterPro" id="IPR024571">
    <property type="entry name" value="ERAP1-like_C_dom"/>
</dbReference>
<evidence type="ECO:0000259" key="16">
    <source>
        <dbReference type="Pfam" id="PF01433"/>
    </source>
</evidence>
<evidence type="ECO:0000256" key="2">
    <source>
        <dbReference type="ARBA" id="ARBA00004609"/>
    </source>
</evidence>
<dbReference type="GO" id="GO:0008270">
    <property type="term" value="F:zinc ion binding"/>
    <property type="evidence" value="ECO:0007669"/>
    <property type="project" value="UniProtKB-UniRule"/>
</dbReference>
<comment type="similarity">
    <text evidence="3 15">Belongs to the peptidase M1 family.</text>
</comment>
<dbReference type="Pfam" id="PF11838">
    <property type="entry name" value="ERAP1_C"/>
    <property type="match status" value="1"/>
</dbReference>
<evidence type="ECO:0000256" key="12">
    <source>
        <dbReference type="PIRSR" id="PIRSR634016-1"/>
    </source>
</evidence>
<reference evidence="19" key="1">
    <citation type="submission" date="2018-03" db="EMBL/GenBank/DDBJ databases">
        <title>The relapsing fever spirochete Borrelia turicatae persists in the highly oxidative environment of its soft-bodied tick vector.</title>
        <authorList>
            <person name="Bourret T.J."/>
            <person name="Boyle W.K."/>
            <person name="Valenzuela J.G."/>
            <person name="Oliveira F."/>
            <person name="Lopez J.E."/>
        </authorList>
    </citation>
    <scope>NUCLEOTIDE SEQUENCE</scope>
    <source>
        <strain evidence="19">Kansas strain/isolate</strain>
        <tissue evidence="19">Salivary glands</tissue>
    </source>
</reference>
<evidence type="ECO:0000256" key="9">
    <source>
        <dbReference type="ARBA" id="ARBA00022833"/>
    </source>
</evidence>
<evidence type="ECO:0000256" key="5">
    <source>
        <dbReference type="ARBA" id="ARBA00022490"/>
    </source>
</evidence>
<dbReference type="GO" id="GO:0070006">
    <property type="term" value="F:metalloaminopeptidase activity"/>
    <property type="evidence" value="ECO:0007669"/>
    <property type="project" value="TreeGrafter"/>
</dbReference>
<dbReference type="PRINTS" id="PR00756">
    <property type="entry name" value="ALADIPTASE"/>
</dbReference>
<protein>
    <recommendedName>
        <fullName evidence="15">Aminopeptidase</fullName>
        <ecNumber evidence="15">3.4.11.-</ecNumber>
    </recommendedName>
</protein>
<keyword evidence="9 13" id="KW-0862">Zinc</keyword>
<feature type="binding site" evidence="13">
    <location>
        <position position="312"/>
    </location>
    <ligand>
        <name>Zn(2+)</name>
        <dbReference type="ChEBI" id="CHEBI:29105"/>
        <note>catalytic</note>
    </ligand>
</feature>
<dbReference type="GO" id="GO:0043171">
    <property type="term" value="P:peptide catabolic process"/>
    <property type="evidence" value="ECO:0007669"/>
    <property type="project" value="TreeGrafter"/>
</dbReference>
<dbReference type="Gene3D" id="2.60.40.1730">
    <property type="entry name" value="tricorn interacting facor f3 domain"/>
    <property type="match status" value="1"/>
</dbReference>
<dbReference type="FunFam" id="1.10.390.10:FF:000001">
    <property type="entry name" value="Aminopeptidase"/>
    <property type="match status" value="1"/>
</dbReference>
<dbReference type="AlphaFoldDB" id="A0A2R5L5K8"/>
<dbReference type="InterPro" id="IPR027268">
    <property type="entry name" value="Peptidase_M4/M1_CTD_sf"/>
</dbReference>
<dbReference type="GO" id="GO:0005886">
    <property type="term" value="C:plasma membrane"/>
    <property type="evidence" value="ECO:0007669"/>
    <property type="project" value="UniProtKB-SubCell"/>
</dbReference>
<evidence type="ECO:0000256" key="4">
    <source>
        <dbReference type="ARBA" id="ARBA00022438"/>
    </source>
</evidence>
<dbReference type="EC" id="3.4.11.-" evidence="15"/>
<keyword evidence="6 15" id="KW-0645">Protease</keyword>
<keyword evidence="7 13" id="KW-0479">Metal-binding</keyword>
<dbReference type="PANTHER" id="PTHR11533">
    <property type="entry name" value="PROTEASE M1 ZINC METALLOPROTEASE"/>
    <property type="match status" value="1"/>
</dbReference>
<dbReference type="Gene3D" id="1.25.50.20">
    <property type="match status" value="1"/>
</dbReference>
<evidence type="ECO:0000256" key="13">
    <source>
        <dbReference type="PIRSR" id="PIRSR634016-3"/>
    </source>
</evidence>
<dbReference type="Gene3D" id="1.10.390.10">
    <property type="entry name" value="Neutral Protease Domain 2"/>
    <property type="match status" value="1"/>
</dbReference>
<dbReference type="Pfam" id="PF01433">
    <property type="entry name" value="Peptidase_M1"/>
    <property type="match status" value="1"/>
</dbReference>
<keyword evidence="4 15" id="KW-0031">Aminopeptidase</keyword>
<dbReference type="GO" id="GO:0006508">
    <property type="term" value="P:proteolysis"/>
    <property type="evidence" value="ECO:0007669"/>
    <property type="project" value="UniProtKB-KW"/>
</dbReference>
<feature type="site" description="Transition state stabilizer" evidence="14">
    <location>
        <position position="394"/>
    </location>
</feature>
<evidence type="ECO:0000256" key="10">
    <source>
        <dbReference type="ARBA" id="ARBA00023049"/>
    </source>
</evidence>
<evidence type="ECO:0000313" key="19">
    <source>
        <dbReference type="EMBL" id="MBY04740.1"/>
    </source>
</evidence>
<feature type="binding site" evidence="13">
    <location>
        <position position="331"/>
    </location>
    <ligand>
        <name>Zn(2+)</name>
        <dbReference type="ChEBI" id="CHEBI:29105"/>
        <note>catalytic</note>
    </ligand>
</feature>
<evidence type="ECO:0000256" key="15">
    <source>
        <dbReference type="RuleBase" id="RU364040"/>
    </source>
</evidence>
<name>A0A2R5L5K8_9ACAR</name>
<dbReference type="SUPFAM" id="SSF55486">
    <property type="entry name" value="Metalloproteases ('zincins'), catalytic domain"/>
    <property type="match status" value="1"/>
</dbReference>
<dbReference type="InterPro" id="IPR042097">
    <property type="entry name" value="Aminopeptidase_N-like_N_sf"/>
</dbReference>
<dbReference type="CDD" id="cd09601">
    <property type="entry name" value="M1_APN-Q_like"/>
    <property type="match status" value="1"/>
</dbReference>
<sequence>MSAGPVFERLPKNVVPLNYKLEIKPDLKNFVFDGKSVVQVRVVQPTSKVTLNSLDIDIKSAEYVSSSGSVHKAGNISLSKIDERAELSFDTELLPGDGLLKMTFTGELNENLKGLYRVKYKGTNGEEKYGAVTQFESSDARRAFPCWDEPAIKATFDVTLVVPKDLVALSNCNVVSDQLLSPENTHREVKFATTPIMSTYLVAMVIGEYDYVEGKSASGVCVRVYTPVGKKEQGVFALEVAAKALSFYEDYFNVPYPLPKLDLVAAAELAAGAMENWGLVIYREVYLLYDHQNSSARSKQYVAIVVAHELAHQWFGDLVTMEWWTDLWLNEGFATFMEFVCVDHIFPEFEVWTQFVTDCYAMALELDALDNSHPIEVPVGNPQEIDEIFDDISYKKGASVIRMLHAYIGDENFKKGMSLYLTKHKYKNTVTKDLWKSLADACHMPVEEVMSTWIKQKGYPVISVSGKQDGSCRQVTFSQEKFCAGGKAEGDTSLWMVPVSICTAKDSSTIAKKFLLDSRSSEIQVKDVAPDEWIKVNVGMKAFYRTLYSEEMLDRLIPAVKDKVLPPLDRLGLQSDLFALVRSGHKSTVEALKLMEAFVNEDNCNVWCSISSCLGNLNQLLLHTDLQPLLHAYGCKLFSTIFAKVGWDAKPNEGHLQTLLRSIVIQRLCRFKDEKVLHEAKRRFDAHIEGTTTIPADLRGSVYLGVAATADKATYNKMLELYRKVDLQEEKIRIACAMATASDPELIKATLDFAISDEVRLQDCVFVIGSCTRSKEGLHMSWKFLQDNKDLLTARFDGGFLLCSLVKDLTENFASEEKALEVEEFFRQNHFPATERTVQRSLENIRLNAKWLQRDASKIKEYFLHH</sequence>
<evidence type="ECO:0000256" key="14">
    <source>
        <dbReference type="PIRSR" id="PIRSR634016-4"/>
    </source>
</evidence>
<feature type="domain" description="ERAP1-like C-terminal" evidence="17">
    <location>
        <begin position="533"/>
        <end position="846"/>
    </location>
</feature>
<dbReference type="InterPro" id="IPR001930">
    <property type="entry name" value="Peptidase_M1"/>
</dbReference>
<proteinExistence type="inferred from homology"/>
<evidence type="ECO:0000259" key="18">
    <source>
        <dbReference type="Pfam" id="PF17900"/>
    </source>
</evidence>
<dbReference type="GO" id="GO:0005737">
    <property type="term" value="C:cytoplasm"/>
    <property type="evidence" value="ECO:0007669"/>
    <property type="project" value="UniProtKB-SubCell"/>
</dbReference>
<dbReference type="Gene3D" id="2.60.40.1910">
    <property type="match status" value="1"/>
</dbReference>
<dbReference type="FunFam" id="2.60.40.1910:FF:000002">
    <property type="entry name" value="Aminopeptidase"/>
    <property type="match status" value="1"/>
</dbReference>
<evidence type="ECO:0000256" key="1">
    <source>
        <dbReference type="ARBA" id="ARBA00004496"/>
    </source>
</evidence>
<organism evidence="19">
    <name type="scientific">Ornithodoros turicata</name>
    <dbReference type="NCBI Taxonomy" id="34597"/>
    <lineage>
        <taxon>Eukaryota</taxon>
        <taxon>Metazoa</taxon>
        <taxon>Ecdysozoa</taxon>
        <taxon>Arthropoda</taxon>
        <taxon>Chelicerata</taxon>
        <taxon>Arachnida</taxon>
        <taxon>Acari</taxon>
        <taxon>Parasitiformes</taxon>
        <taxon>Ixodida</taxon>
        <taxon>Ixodoidea</taxon>
        <taxon>Argasidae</taxon>
        <taxon>Ornithodorinae</taxon>
        <taxon>Ornithodoros</taxon>
    </lineage>
</organism>
<evidence type="ECO:0000256" key="3">
    <source>
        <dbReference type="ARBA" id="ARBA00010136"/>
    </source>
</evidence>
<dbReference type="InterPro" id="IPR045357">
    <property type="entry name" value="Aminopeptidase_N-like_N"/>
</dbReference>
<feature type="domain" description="Peptidase M1 membrane alanine aminopeptidase" evidence="16">
    <location>
        <begin position="236"/>
        <end position="453"/>
    </location>
</feature>
<evidence type="ECO:0000256" key="8">
    <source>
        <dbReference type="ARBA" id="ARBA00022801"/>
    </source>
</evidence>
<dbReference type="Pfam" id="PF17900">
    <property type="entry name" value="Peptidase_M1_N"/>
    <property type="match status" value="1"/>
</dbReference>
<feature type="active site" description="Proton acceptor" evidence="12">
    <location>
        <position position="309"/>
    </location>
</feature>
<dbReference type="InterPro" id="IPR050344">
    <property type="entry name" value="Peptidase_M1_aminopeptidases"/>
</dbReference>